<protein>
    <recommendedName>
        <fullName evidence="1">Zorya protein ZorC EH domain-containing protein</fullName>
    </recommendedName>
</protein>
<dbReference type="Pfam" id="PF15611">
    <property type="entry name" value="EH_Signature"/>
    <property type="match status" value="1"/>
</dbReference>
<dbReference type="EMBL" id="CP006566">
    <property type="protein sequence ID" value="AGP47380.1"/>
    <property type="molecule type" value="Genomic_DNA"/>
</dbReference>
<dbReference type="InterPro" id="IPR028943">
    <property type="entry name" value="ZorC_EH_Signature_dom"/>
</dbReference>
<dbReference type="AlphaFoldDB" id="S4YSW1"/>
<dbReference type="Proteomes" id="UP000014900">
    <property type="component" value="Chromosome"/>
</dbReference>
<proteinExistence type="predicted"/>
<evidence type="ECO:0000259" key="1">
    <source>
        <dbReference type="Pfam" id="PF15611"/>
    </source>
</evidence>
<dbReference type="RefSeq" id="WP_020439844.1">
    <property type="nucleotide sequence ID" value="NC_021659.1"/>
</dbReference>
<evidence type="ECO:0000313" key="3">
    <source>
        <dbReference type="Proteomes" id="UP000014900"/>
    </source>
</evidence>
<dbReference type="HOGENOM" id="CLU_625299_0_0_6"/>
<gene>
    <name evidence="2" type="ORF">M621_22435</name>
</gene>
<dbReference type="PATRIC" id="fig|1348660.3.peg.4391"/>
<dbReference type="KEGG" id="sry:M621_22435"/>
<evidence type="ECO:0000313" key="2">
    <source>
        <dbReference type="EMBL" id="AGP47380.1"/>
    </source>
</evidence>
<reference evidence="2 3" key="1">
    <citation type="journal article" date="2013" name="Genome Announc.">
        <title>Genome Sequence of Serratia plymuthica Strain S13, an Endophyte with Germination- and Plant-Growth-Promoting Activity from the Flower of Styrian Oil Pumpkin.</title>
        <authorList>
            <person name="Muller H."/>
            <person name="Furnkranz M."/>
            <person name="Grube M."/>
            <person name="Berg G."/>
        </authorList>
    </citation>
    <scope>NUCLEOTIDE SEQUENCE [LARGE SCALE GENOMIC DNA]</scope>
    <source>
        <strain evidence="2">S13</strain>
    </source>
</reference>
<feature type="domain" description="Zorya protein ZorC EH" evidence="1">
    <location>
        <begin position="105"/>
        <end position="414"/>
    </location>
</feature>
<organism evidence="2 3">
    <name type="scientific">Serratia plymuthica S13</name>
    <dbReference type="NCBI Taxonomy" id="1348660"/>
    <lineage>
        <taxon>Bacteria</taxon>
        <taxon>Pseudomonadati</taxon>
        <taxon>Pseudomonadota</taxon>
        <taxon>Gammaproteobacteria</taxon>
        <taxon>Enterobacterales</taxon>
        <taxon>Yersiniaceae</taxon>
        <taxon>Serratia</taxon>
    </lineage>
</organism>
<sequence>MKLSDVFQKSVALFKPVIAISKSLTVKIQAIHERWPDVVKEIAERDREKVLRKLLGYVELWEWDDVKMSFICSGAPIVFDKEFRTQDDFAPLQEFYLRETIVTDSSSFISAMVSAYIRSYEPGSVHTTKIKNCLDIASEHMSDKWKDVVEQLPEFFDANQAHQALAEKMVAMDSPWKELKRFGITRPHDPGLMSHAHQAYITLLTPQLHERAAIERLFAWLKPNGRNSALMNGAAEAINALLSHWLHKQPDEELSRYLTETLVAFYEDPRLSRGGVWGSVDEACRNLIINWLTRENILFFLDVVSKVEDSHMWEPRRKFWLGLYNEGKITAAWVAFSDMASRKAKEIKSSMRDSSTLNFGNQTAGGYRDNTSLLILKIGKCIVIEGSHSYKVHIFRSDDKKAPTLFQEKYNAGLIRTIPDVARIAHLGYSWTDKVREQIEYLS</sequence>
<name>S4YSW1_SERPL</name>
<accession>S4YSW1</accession>